<accession>A0ABV1D4H5</accession>
<sequence>MEKKKTGPVIVLSVIGIYLLIPLFFTFLYSLFSEWMDIMPKGFTLRAYVEIFADSAFWMSIGRTVLISILPIVLCTAAVLLAMYVVVVYCPGLDQYMQILCTIPYAIQGVILPISVLALYANAPEPFSNRVFMLTSTYCIVVLPYIYQGIRNNLNGMNASRLIEAAQMLGAGTFYSFFHIVVPNIMNGVMVSAMLAMAIVFGDFVVINTLAGNYFPTAQMYLYDVMKKSAQRTCAIIIVLFCVTLLISGFVFLRGRRDGQER</sequence>
<dbReference type="Pfam" id="PF00528">
    <property type="entry name" value="BPD_transp_1"/>
    <property type="match status" value="1"/>
</dbReference>
<keyword evidence="2 8" id="KW-0813">Transport</keyword>
<dbReference type="RefSeq" id="WP_008724381.1">
    <property type="nucleotide sequence ID" value="NZ_JBBMFM010000029.1"/>
</dbReference>
<feature type="transmembrane region" description="Helical" evidence="8">
    <location>
        <begin position="233"/>
        <end position="253"/>
    </location>
</feature>
<evidence type="ECO:0000259" key="9">
    <source>
        <dbReference type="PROSITE" id="PS50928"/>
    </source>
</evidence>
<evidence type="ECO:0000256" key="1">
    <source>
        <dbReference type="ARBA" id="ARBA00004429"/>
    </source>
</evidence>
<dbReference type="EMBL" id="JBBMFM010000029">
    <property type="protein sequence ID" value="MEQ2425303.1"/>
    <property type="molecule type" value="Genomic_DNA"/>
</dbReference>
<comment type="subcellular location">
    <subcellularLocation>
        <location evidence="1">Cell inner membrane</location>
        <topology evidence="1">Multi-pass membrane protein</topology>
    </subcellularLocation>
    <subcellularLocation>
        <location evidence="8">Cell membrane</location>
        <topology evidence="8">Multi-pass membrane protein</topology>
    </subcellularLocation>
</comment>
<keyword evidence="5 8" id="KW-0812">Transmembrane</keyword>
<keyword evidence="4" id="KW-0997">Cell inner membrane</keyword>
<keyword evidence="11" id="KW-1185">Reference proteome</keyword>
<keyword evidence="6 8" id="KW-1133">Transmembrane helix</keyword>
<dbReference type="Proteomes" id="UP001454086">
    <property type="component" value="Unassembled WGS sequence"/>
</dbReference>
<evidence type="ECO:0000256" key="3">
    <source>
        <dbReference type="ARBA" id="ARBA00022475"/>
    </source>
</evidence>
<feature type="transmembrane region" description="Helical" evidence="8">
    <location>
        <begin position="168"/>
        <end position="186"/>
    </location>
</feature>
<feature type="transmembrane region" description="Helical" evidence="8">
    <location>
        <begin position="127"/>
        <end position="147"/>
    </location>
</feature>
<proteinExistence type="inferred from homology"/>
<comment type="caution">
    <text evidence="10">The sequence shown here is derived from an EMBL/GenBank/DDBJ whole genome shotgun (WGS) entry which is preliminary data.</text>
</comment>
<feature type="transmembrane region" description="Helical" evidence="8">
    <location>
        <begin position="65"/>
        <end position="87"/>
    </location>
</feature>
<dbReference type="CDD" id="cd06261">
    <property type="entry name" value="TM_PBP2"/>
    <property type="match status" value="1"/>
</dbReference>
<evidence type="ECO:0000256" key="7">
    <source>
        <dbReference type="ARBA" id="ARBA00023136"/>
    </source>
</evidence>
<organism evidence="10 11">
    <name type="scientific">Enterocloster hominis</name>
    <name type="common">ex Hitch et al. 2024</name>
    <dbReference type="NCBI Taxonomy" id="1917870"/>
    <lineage>
        <taxon>Bacteria</taxon>
        <taxon>Bacillati</taxon>
        <taxon>Bacillota</taxon>
        <taxon>Clostridia</taxon>
        <taxon>Lachnospirales</taxon>
        <taxon>Lachnospiraceae</taxon>
        <taxon>Enterocloster</taxon>
    </lineage>
</organism>
<evidence type="ECO:0000256" key="5">
    <source>
        <dbReference type="ARBA" id="ARBA00022692"/>
    </source>
</evidence>
<dbReference type="PROSITE" id="PS50928">
    <property type="entry name" value="ABC_TM1"/>
    <property type="match status" value="1"/>
</dbReference>
<dbReference type="PANTHER" id="PTHR43357">
    <property type="entry name" value="INNER MEMBRANE ABC TRANSPORTER PERMEASE PROTEIN YDCV"/>
    <property type="match status" value="1"/>
</dbReference>
<feature type="domain" description="ABC transmembrane type-1" evidence="9">
    <location>
        <begin position="61"/>
        <end position="251"/>
    </location>
</feature>
<protein>
    <submittedName>
        <fullName evidence="10">ABC transporter permease subunit</fullName>
    </submittedName>
</protein>
<feature type="transmembrane region" description="Helical" evidence="8">
    <location>
        <begin position="9"/>
        <end position="32"/>
    </location>
</feature>
<comment type="similarity">
    <text evidence="8">Belongs to the binding-protein-dependent transport system permease family.</text>
</comment>
<evidence type="ECO:0000313" key="10">
    <source>
        <dbReference type="EMBL" id="MEQ2425303.1"/>
    </source>
</evidence>
<dbReference type="InterPro" id="IPR035906">
    <property type="entry name" value="MetI-like_sf"/>
</dbReference>
<evidence type="ECO:0000256" key="2">
    <source>
        <dbReference type="ARBA" id="ARBA00022448"/>
    </source>
</evidence>
<feature type="transmembrane region" description="Helical" evidence="8">
    <location>
        <begin position="192"/>
        <end position="212"/>
    </location>
</feature>
<evidence type="ECO:0000256" key="6">
    <source>
        <dbReference type="ARBA" id="ARBA00022989"/>
    </source>
</evidence>
<evidence type="ECO:0000313" key="11">
    <source>
        <dbReference type="Proteomes" id="UP001454086"/>
    </source>
</evidence>
<name>A0ABV1D4H5_9FIRM</name>
<gene>
    <name evidence="10" type="ORF">WMQ36_10000</name>
</gene>
<dbReference type="PANTHER" id="PTHR43357:SF4">
    <property type="entry name" value="INNER MEMBRANE ABC TRANSPORTER PERMEASE PROTEIN YDCV"/>
    <property type="match status" value="1"/>
</dbReference>
<evidence type="ECO:0000256" key="8">
    <source>
        <dbReference type="RuleBase" id="RU363032"/>
    </source>
</evidence>
<dbReference type="Gene3D" id="1.10.3720.10">
    <property type="entry name" value="MetI-like"/>
    <property type="match status" value="1"/>
</dbReference>
<reference evidence="10 11" key="1">
    <citation type="submission" date="2024-03" db="EMBL/GenBank/DDBJ databases">
        <title>Human intestinal bacterial collection.</title>
        <authorList>
            <person name="Pauvert C."/>
            <person name="Hitch T.C.A."/>
            <person name="Clavel T."/>
        </authorList>
    </citation>
    <scope>NUCLEOTIDE SEQUENCE [LARGE SCALE GENOMIC DNA]</scope>
    <source>
        <strain evidence="10 11">CLA-SR-H021</strain>
    </source>
</reference>
<evidence type="ECO:0000256" key="4">
    <source>
        <dbReference type="ARBA" id="ARBA00022519"/>
    </source>
</evidence>
<dbReference type="InterPro" id="IPR000515">
    <property type="entry name" value="MetI-like"/>
</dbReference>
<keyword evidence="3" id="KW-1003">Cell membrane</keyword>
<keyword evidence="7 8" id="KW-0472">Membrane</keyword>
<dbReference type="SUPFAM" id="SSF161098">
    <property type="entry name" value="MetI-like"/>
    <property type="match status" value="1"/>
</dbReference>
<feature type="transmembrane region" description="Helical" evidence="8">
    <location>
        <begin position="99"/>
        <end position="121"/>
    </location>
</feature>